<gene>
    <name evidence="4" type="ORF">DFH07DRAFT_928192</name>
</gene>
<organism evidence="4 5">
    <name type="scientific">Mycena maculata</name>
    <dbReference type="NCBI Taxonomy" id="230809"/>
    <lineage>
        <taxon>Eukaryota</taxon>
        <taxon>Fungi</taxon>
        <taxon>Dikarya</taxon>
        <taxon>Basidiomycota</taxon>
        <taxon>Agaricomycotina</taxon>
        <taxon>Agaricomycetes</taxon>
        <taxon>Agaricomycetidae</taxon>
        <taxon>Agaricales</taxon>
        <taxon>Marasmiineae</taxon>
        <taxon>Mycenaceae</taxon>
        <taxon>Mycena</taxon>
    </lineage>
</organism>
<dbReference type="SMART" id="SM00320">
    <property type="entry name" value="WD40"/>
    <property type="match status" value="3"/>
</dbReference>
<dbReference type="PROSITE" id="PS50082">
    <property type="entry name" value="WD_REPEATS_2"/>
    <property type="match status" value="2"/>
</dbReference>
<dbReference type="InterPro" id="IPR020472">
    <property type="entry name" value="WD40_PAC1"/>
</dbReference>
<dbReference type="PRINTS" id="PR00320">
    <property type="entry name" value="GPROTEINBRPT"/>
</dbReference>
<feature type="non-terminal residue" evidence="4">
    <location>
        <position position="245"/>
    </location>
</feature>
<dbReference type="PANTHER" id="PTHR19879">
    <property type="entry name" value="TRANSCRIPTION INITIATION FACTOR TFIID"/>
    <property type="match status" value="1"/>
</dbReference>
<evidence type="ECO:0000313" key="4">
    <source>
        <dbReference type="EMBL" id="KAJ7735107.1"/>
    </source>
</evidence>
<sequence>MDFHRHSTASEAAFTYPINYRRIASVSTSDRNSKMVTSFTDFSMEISDTVTGQLIDRLLGHTDTVNSVAFSVDGTQLVSASSDMTVRLWDMEQVRTRGSPIRGHSGPVMGAAFSSCTRKIASTSLDETIRIWDAGSGNELMLLKQRIPNMGPISFCQEDSKLIFYEDSTLSIFDTETDGVVNIPTPENAGDVFAINWAPEGSLVVINSRDSVRVWNTESKTLVSERYFSNHRLHSFSSDGLRIAS</sequence>
<evidence type="ECO:0000256" key="3">
    <source>
        <dbReference type="PROSITE-ProRule" id="PRU00221"/>
    </source>
</evidence>
<dbReference type="Proteomes" id="UP001215280">
    <property type="component" value="Unassembled WGS sequence"/>
</dbReference>
<feature type="repeat" description="WD" evidence="3">
    <location>
        <begin position="101"/>
        <end position="142"/>
    </location>
</feature>
<proteinExistence type="predicted"/>
<dbReference type="Gene3D" id="2.130.10.10">
    <property type="entry name" value="YVTN repeat-like/Quinoprotein amine dehydrogenase"/>
    <property type="match status" value="2"/>
</dbReference>
<name>A0AAD7MWH5_9AGAR</name>
<dbReference type="SUPFAM" id="SSF50978">
    <property type="entry name" value="WD40 repeat-like"/>
    <property type="match status" value="1"/>
</dbReference>
<dbReference type="InterPro" id="IPR015943">
    <property type="entry name" value="WD40/YVTN_repeat-like_dom_sf"/>
</dbReference>
<dbReference type="AlphaFoldDB" id="A0AAD7MWH5"/>
<comment type="caution">
    <text evidence="4">The sequence shown here is derived from an EMBL/GenBank/DDBJ whole genome shotgun (WGS) entry which is preliminary data.</text>
</comment>
<protein>
    <submittedName>
        <fullName evidence="4">WD40-repeat-containing domain protein</fullName>
    </submittedName>
</protein>
<dbReference type="EMBL" id="JARJLG010000157">
    <property type="protein sequence ID" value="KAJ7735107.1"/>
    <property type="molecule type" value="Genomic_DNA"/>
</dbReference>
<dbReference type="InterPro" id="IPR001680">
    <property type="entry name" value="WD40_rpt"/>
</dbReference>
<keyword evidence="1 3" id="KW-0853">WD repeat</keyword>
<evidence type="ECO:0000313" key="5">
    <source>
        <dbReference type="Proteomes" id="UP001215280"/>
    </source>
</evidence>
<reference evidence="4" key="1">
    <citation type="submission" date="2023-03" db="EMBL/GenBank/DDBJ databases">
        <title>Massive genome expansion in bonnet fungi (Mycena s.s.) driven by repeated elements and novel gene families across ecological guilds.</title>
        <authorList>
            <consortium name="Lawrence Berkeley National Laboratory"/>
            <person name="Harder C.B."/>
            <person name="Miyauchi S."/>
            <person name="Viragh M."/>
            <person name="Kuo A."/>
            <person name="Thoen E."/>
            <person name="Andreopoulos B."/>
            <person name="Lu D."/>
            <person name="Skrede I."/>
            <person name="Drula E."/>
            <person name="Henrissat B."/>
            <person name="Morin E."/>
            <person name="Kohler A."/>
            <person name="Barry K."/>
            <person name="LaButti K."/>
            <person name="Morin E."/>
            <person name="Salamov A."/>
            <person name="Lipzen A."/>
            <person name="Mereny Z."/>
            <person name="Hegedus B."/>
            <person name="Baldrian P."/>
            <person name="Stursova M."/>
            <person name="Weitz H."/>
            <person name="Taylor A."/>
            <person name="Grigoriev I.V."/>
            <person name="Nagy L.G."/>
            <person name="Martin F."/>
            <person name="Kauserud H."/>
        </authorList>
    </citation>
    <scope>NUCLEOTIDE SEQUENCE</scope>
    <source>
        <strain evidence="4">CBHHK188m</strain>
    </source>
</reference>
<evidence type="ECO:0000256" key="2">
    <source>
        <dbReference type="ARBA" id="ARBA00022737"/>
    </source>
</evidence>
<dbReference type="InterPro" id="IPR036322">
    <property type="entry name" value="WD40_repeat_dom_sf"/>
</dbReference>
<dbReference type="InterPro" id="IPR019775">
    <property type="entry name" value="WD40_repeat_CS"/>
</dbReference>
<dbReference type="PROSITE" id="PS00678">
    <property type="entry name" value="WD_REPEATS_1"/>
    <property type="match status" value="1"/>
</dbReference>
<dbReference type="PANTHER" id="PTHR19879:SF9">
    <property type="entry name" value="TRANSCRIPTION INITIATION FACTOR TFIID SUBUNIT 5"/>
    <property type="match status" value="1"/>
</dbReference>
<dbReference type="Pfam" id="PF00400">
    <property type="entry name" value="WD40"/>
    <property type="match status" value="2"/>
</dbReference>
<evidence type="ECO:0000256" key="1">
    <source>
        <dbReference type="ARBA" id="ARBA00022574"/>
    </source>
</evidence>
<dbReference type="PROSITE" id="PS50294">
    <property type="entry name" value="WD_REPEATS_REGION"/>
    <property type="match status" value="2"/>
</dbReference>
<keyword evidence="2" id="KW-0677">Repeat</keyword>
<accession>A0AAD7MWH5</accession>
<feature type="repeat" description="WD" evidence="3">
    <location>
        <begin position="58"/>
        <end position="99"/>
    </location>
</feature>
<keyword evidence="5" id="KW-1185">Reference proteome</keyword>